<keyword evidence="2" id="KW-1185">Reference proteome</keyword>
<organism evidence="1 2">
    <name type="scientific">Lithospermum erythrorhizon</name>
    <name type="common">Purple gromwell</name>
    <name type="synonym">Lithospermum officinale var. erythrorhizon</name>
    <dbReference type="NCBI Taxonomy" id="34254"/>
    <lineage>
        <taxon>Eukaryota</taxon>
        <taxon>Viridiplantae</taxon>
        <taxon>Streptophyta</taxon>
        <taxon>Embryophyta</taxon>
        <taxon>Tracheophyta</taxon>
        <taxon>Spermatophyta</taxon>
        <taxon>Magnoliopsida</taxon>
        <taxon>eudicotyledons</taxon>
        <taxon>Gunneridae</taxon>
        <taxon>Pentapetalae</taxon>
        <taxon>asterids</taxon>
        <taxon>lamiids</taxon>
        <taxon>Boraginales</taxon>
        <taxon>Boraginaceae</taxon>
        <taxon>Boraginoideae</taxon>
        <taxon>Lithospermeae</taxon>
        <taxon>Lithospermum</taxon>
    </lineage>
</organism>
<evidence type="ECO:0008006" key="3">
    <source>
        <dbReference type="Google" id="ProtNLM"/>
    </source>
</evidence>
<dbReference type="Proteomes" id="UP001454036">
    <property type="component" value="Unassembled WGS sequence"/>
</dbReference>
<evidence type="ECO:0000313" key="1">
    <source>
        <dbReference type="EMBL" id="GAA0183511.1"/>
    </source>
</evidence>
<name>A0AAV3RUI0_LITER</name>
<evidence type="ECO:0000313" key="2">
    <source>
        <dbReference type="Proteomes" id="UP001454036"/>
    </source>
</evidence>
<dbReference type="AlphaFoldDB" id="A0AAV3RUI0"/>
<reference evidence="1 2" key="1">
    <citation type="submission" date="2024-01" db="EMBL/GenBank/DDBJ databases">
        <title>The complete chloroplast genome sequence of Lithospermum erythrorhizon: insights into the phylogenetic relationship among Boraginaceae species and the maternal lineages of purple gromwells.</title>
        <authorList>
            <person name="Okada T."/>
            <person name="Watanabe K."/>
        </authorList>
    </citation>
    <scope>NUCLEOTIDE SEQUENCE [LARGE SCALE GENOMIC DNA]</scope>
</reference>
<dbReference type="EMBL" id="BAABME010011273">
    <property type="protein sequence ID" value="GAA0183511.1"/>
    <property type="molecule type" value="Genomic_DNA"/>
</dbReference>
<comment type="caution">
    <text evidence="1">The sequence shown here is derived from an EMBL/GenBank/DDBJ whole genome shotgun (WGS) entry which is preliminary data.</text>
</comment>
<protein>
    <recommendedName>
        <fullName evidence="3">Reverse transcriptase</fullName>
    </recommendedName>
</protein>
<dbReference type="PANTHER" id="PTHR33116:SF78">
    <property type="entry name" value="OS12G0587133 PROTEIN"/>
    <property type="match status" value="1"/>
</dbReference>
<proteinExistence type="predicted"/>
<accession>A0AAV3RUI0</accession>
<gene>
    <name evidence="1" type="ORF">LIER_30908</name>
</gene>
<dbReference type="PANTHER" id="PTHR33116">
    <property type="entry name" value="REVERSE TRANSCRIPTASE ZINC-BINDING DOMAIN-CONTAINING PROTEIN-RELATED-RELATED"/>
    <property type="match status" value="1"/>
</dbReference>
<sequence>MDYFSELLKSKVSAGDFDFHPGCREIGVVNISFADDLFILCIANEKSLKTVKRILGTFGDCSGLKPNLAKSTCYFAGIADEEEVRLSNIMGIPISTLLVRYLGTPLTTKQISGHDCRVLVDRVRNRIEGWGCKHLSFAGRVTLITLCCLESHEHLFFQCEYVSIIWRKLLMYLGEYCRAGCWFEEAQKIASKGLGKGFKSKLRRVYITAVVYQIWKCRNIVVFENRVLEIELVTMQCLQSIKNRVSSFRNVKED</sequence>